<dbReference type="EMBL" id="PRLB01000014">
    <property type="protein sequence ID" value="RAW53162.1"/>
    <property type="molecule type" value="Genomic_DNA"/>
</dbReference>
<reference evidence="1 2" key="1">
    <citation type="submission" date="2018-02" db="EMBL/GenBank/DDBJ databases">
        <title>Complete genome sequencing of Faecalibacterium prausnitzii strains isolated from the human gut.</title>
        <authorList>
            <person name="Fitzgerald B.C."/>
            <person name="Shkoporov A.N."/>
            <person name="Ross P.R."/>
            <person name="Hill C."/>
        </authorList>
    </citation>
    <scope>NUCLEOTIDE SEQUENCE [LARGE SCALE GENOMIC DNA]</scope>
    <source>
        <strain evidence="1 2">APC942/32-1</strain>
    </source>
</reference>
<gene>
    <name evidence="1" type="ORF">C4N26_12180</name>
</gene>
<organism evidence="1 2">
    <name type="scientific">Faecalibacterium prausnitzii</name>
    <dbReference type="NCBI Taxonomy" id="853"/>
    <lineage>
        <taxon>Bacteria</taxon>
        <taxon>Bacillati</taxon>
        <taxon>Bacillota</taxon>
        <taxon>Clostridia</taxon>
        <taxon>Eubacteriales</taxon>
        <taxon>Oscillospiraceae</taxon>
        <taxon>Faecalibacterium</taxon>
    </lineage>
</organism>
<protein>
    <recommendedName>
        <fullName evidence="3">Peptidase U32</fullName>
    </recommendedName>
</protein>
<dbReference type="AlphaFoldDB" id="A0A329TUB3"/>
<dbReference type="Proteomes" id="UP000251144">
    <property type="component" value="Unassembled WGS sequence"/>
</dbReference>
<dbReference type="RefSeq" id="WP_158401559.1">
    <property type="nucleotide sequence ID" value="NZ_PRLB01000014.1"/>
</dbReference>
<dbReference type="OrthoDB" id="9803063at2"/>
<evidence type="ECO:0000313" key="2">
    <source>
        <dbReference type="Proteomes" id="UP000251144"/>
    </source>
</evidence>
<accession>A0A329TUB3</accession>
<proteinExistence type="predicted"/>
<sequence length="300" mass="34998">MKQEKAYYHLPGLFEFYELYREFLPLFRAHREYFYDWCDIGSIYGAPADCVWGGGRAGFGEHDPKEVLALTREYGISARLTFSNSLLREEHLSDKKCNALCALFEQENPVQSGVIVHSELLLNYLKTHYPQLYFVSSTTKVLTEFQQLRAETAREEFRYVVPDFRLNKAFGELDSLTQEQKDKVEFLCNECCWVGCRDRKRCYENVSRKNLGEACPDHICHAPGAEEGYRFSKAMENPEFIGIRDIQDVYMPMGFSNFKIEGRGLGSALVLEFLLYYMTKPEYQLHVREAIYLDNMLDLF</sequence>
<evidence type="ECO:0008006" key="3">
    <source>
        <dbReference type="Google" id="ProtNLM"/>
    </source>
</evidence>
<comment type="caution">
    <text evidence="1">The sequence shown here is derived from an EMBL/GenBank/DDBJ whole genome shotgun (WGS) entry which is preliminary data.</text>
</comment>
<evidence type="ECO:0000313" key="1">
    <source>
        <dbReference type="EMBL" id="RAW53162.1"/>
    </source>
</evidence>
<name>A0A329TUB3_9FIRM</name>